<dbReference type="EMBL" id="BAABHF010000043">
    <property type="protein sequence ID" value="GAA4508607.1"/>
    <property type="molecule type" value="Genomic_DNA"/>
</dbReference>
<evidence type="ECO:0000313" key="7">
    <source>
        <dbReference type="EMBL" id="GAA4508607.1"/>
    </source>
</evidence>
<dbReference type="InterPro" id="IPR050109">
    <property type="entry name" value="HTH-type_TetR-like_transc_reg"/>
</dbReference>
<keyword evidence="1" id="KW-0805">Transcription regulation</keyword>
<accession>A0ABP8QS96</accession>
<evidence type="ECO:0000256" key="5">
    <source>
        <dbReference type="SAM" id="MobiDB-lite"/>
    </source>
</evidence>
<dbReference type="Gene3D" id="1.10.357.10">
    <property type="entry name" value="Tetracycline Repressor, domain 2"/>
    <property type="match status" value="1"/>
</dbReference>
<dbReference type="PRINTS" id="PR00455">
    <property type="entry name" value="HTHTETR"/>
</dbReference>
<reference evidence="8" key="1">
    <citation type="journal article" date="2019" name="Int. J. Syst. Evol. Microbiol.">
        <title>The Global Catalogue of Microorganisms (GCM) 10K type strain sequencing project: providing services to taxonomists for standard genome sequencing and annotation.</title>
        <authorList>
            <consortium name="The Broad Institute Genomics Platform"/>
            <consortium name="The Broad Institute Genome Sequencing Center for Infectious Disease"/>
            <person name="Wu L."/>
            <person name="Ma J."/>
        </authorList>
    </citation>
    <scope>NUCLEOTIDE SEQUENCE [LARGE SCALE GENOMIC DNA]</scope>
    <source>
        <strain evidence="8">JCM 17933</strain>
    </source>
</reference>
<evidence type="ECO:0000313" key="8">
    <source>
        <dbReference type="Proteomes" id="UP001500503"/>
    </source>
</evidence>
<keyword evidence="2 4" id="KW-0238">DNA-binding</keyword>
<name>A0ABP8QS96_9ACTN</name>
<sequence length="215" mass="23673">MGRPAPNGHNRTMRQPSESTGLRERKKARTRATIQEHALRLFLAQGYDATTVEQIAEAAEVSPSTVFRYFPTKEDLVITDDYDPVLIAAFAAQPAGLSPIQVLRNAIRMTLDDMPAAELAFHRERMMLAISVPALWGASLRNVTDALRLLTEMVAAREELPVDDAAVRTFSGAVLGVFIDIMLRWPRDPDMDLGATIDRALAHVEAGLPFPPKNG</sequence>
<dbReference type="InterPro" id="IPR001647">
    <property type="entry name" value="HTH_TetR"/>
</dbReference>
<feature type="domain" description="HTH tetR-type" evidence="6">
    <location>
        <begin position="28"/>
        <end position="88"/>
    </location>
</feature>
<gene>
    <name evidence="7" type="ORF">GCM10023191_068530</name>
</gene>
<dbReference type="Pfam" id="PF17754">
    <property type="entry name" value="TetR_C_14"/>
    <property type="match status" value="1"/>
</dbReference>
<organism evidence="7 8">
    <name type="scientific">Actinoallomurus oryzae</name>
    <dbReference type="NCBI Taxonomy" id="502180"/>
    <lineage>
        <taxon>Bacteria</taxon>
        <taxon>Bacillati</taxon>
        <taxon>Actinomycetota</taxon>
        <taxon>Actinomycetes</taxon>
        <taxon>Streptosporangiales</taxon>
        <taxon>Thermomonosporaceae</taxon>
        <taxon>Actinoallomurus</taxon>
    </lineage>
</organism>
<feature type="DNA-binding region" description="H-T-H motif" evidence="4">
    <location>
        <begin position="51"/>
        <end position="70"/>
    </location>
</feature>
<dbReference type="InterPro" id="IPR041347">
    <property type="entry name" value="MftR_C"/>
</dbReference>
<dbReference type="PANTHER" id="PTHR30055:SF234">
    <property type="entry name" value="HTH-TYPE TRANSCRIPTIONAL REGULATOR BETI"/>
    <property type="match status" value="1"/>
</dbReference>
<dbReference type="PANTHER" id="PTHR30055">
    <property type="entry name" value="HTH-TYPE TRANSCRIPTIONAL REGULATOR RUTR"/>
    <property type="match status" value="1"/>
</dbReference>
<evidence type="ECO:0000256" key="2">
    <source>
        <dbReference type="ARBA" id="ARBA00023125"/>
    </source>
</evidence>
<evidence type="ECO:0000256" key="3">
    <source>
        <dbReference type="ARBA" id="ARBA00023163"/>
    </source>
</evidence>
<evidence type="ECO:0000256" key="4">
    <source>
        <dbReference type="PROSITE-ProRule" id="PRU00335"/>
    </source>
</evidence>
<evidence type="ECO:0000259" key="6">
    <source>
        <dbReference type="PROSITE" id="PS50977"/>
    </source>
</evidence>
<feature type="compositionally biased region" description="Polar residues" evidence="5">
    <location>
        <begin position="9"/>
        <end position="20"/>
    </location>
</feature>
<evidence type="ECO:0000256" key="1">
    <source>
        <dbReference type="ARBA" id="ARBA00023015"/>
    </source>
</evidence>
<keyword evidence="8" id="KW-1185">Reference proteome</keyword>
<proteinExistence type="predicted"/>
<feature type="region of interest" description="Disordered" evidence="5">
    <location>
        <begin position="1"/>
        <end position="28"/>
    </location>
</feature>
<keyword evidence="3" id="KW-0804">Transcription</keyword>
<dbReference type="SUPFAM" id="SSF46689">
    <property type="entry name" value="Homeodomain-like"/>
    <property type="match status" value="1"/>
</dbReference>
<dbReference type="InterPro" id="IPR009057">
    <property type="entry name" value="Homeodomain-like_sf"/>
</dbReference>
<dbReference type="Pfam" id="PF00440">
    <property type="entry name" value="TetR_N"/>
    <property type="match status" value="1"/>
</dbReference>
<dbReference type="Gene3D" id="1.10.10.60">
    <property type="entry name" value="Homeodomain-like"/>
    <property type="match status" value="1"/>
</dbReference>
<comment type="caution">
    <text evidence="7">The sequence shown here is derived from an EMBL/GenBank/DDBJ whole genome shotgun (WGS) entry which is preliminary data.</text>
</comment>
<dbReference type="PROSITE" id="PS50977">
    <property type="entry name" value="HTH_TETR_2"/>
    <property type="match status" value="1"/>
</dbReference>
<protein>
    <submittedName>
        <fullName evidence="7">TetR family transcriptional regulator</fullName>
    </submittedName>
</protein>
<dbReference type="Proteomes" id="UP001500503">
    <property type="component" value="Unassembled WGS sequence"/>
</dbReference>